<sequence length="163" mass="18269">MIIRKAKDEDAKRIAKVHVDSWRTTYKGIVPDLFLERLNYEEREEIWKKAIPTGSVFVAENETGEIIGFANGGKERSGQYPGYVGELYAIYLLEAFQGQGIGSLLVKKVMEYLKELGLFPMVILAISENPACKFYEAIGGKKIGTEEAEIGGKKLTEVVFGWK</sequence>
<organism evidence="2 3">
    <name type="scientific">Niallia circulans</name>
    <name type="common">Bacillus circulans</name>
    <dbReference type="NCBI Taxonomy" id="1397"/>
    <lineage>
        <taxon>Bacteria</taxon>
        <taxon>Bacillati</taxon>
        <taxon>Bacillota</taxon>
        <taxon>Bacilli</taxon>
        <taxon>Bacillales</taxon>
        <taxon>Bacillaceae</taxon>
        <taxon>Niallia</taxon>
    </lineage>
</organism>
<dbReference type="PANTHER" id="PTHR43617">
    <property type="entry name" value="L-AMINO ACID N-ACETYLTRANSFERASE"/>
    <property type="match status" value="1"/>
</dbReference>
<evidence type="ECO:0000313" key="3">
    <source>
        <dbReference type="Proteomes" id="UP000036045"/>
    </source>
</evidence>
<dbReference type="SUPFAM" id="SSF55729">
    <property type="entry name" value="Acyl-CoA N-acyltransferases (Nat)"/>
    <property type="match status" value="1"/>
</dbReference>
<dbReference type="GO" id="GO:0016747">
    <property type="term" value="F:acyltransferase activity, transferring groups other than amino-acyl groups"/>
    <property type="evidence" value="ECO:0007669"/>
    <property type="project" value="InterPro"/>
</dbReference>
<keyword evidence="2" id="KW-0808">Transferase</keyword>
<dbReference type="InterPro" id="IPR000182">
    <property type="entry name" value="GNAT_dom"/>
</dbReference>
<accession>A0A0J1L9T9</accession>
<gene>
    <name evidence="2" type="ORF">ABW02_15055</name>
</gene>
<dbReference type="RefSeq" id="WP_047943115.1">
    <property type="nucleotide sequence ID" value="NZ_CP053989.1"/>
</dbReference>
<dbReference type="InterPro" id="IPR050276">
    <property type="entry name" value="MshD_Acetyltransferase"/>
</dbReference>
<protein>
    <submittedName>
        <fullName evidence="2">GNAT family acetyltransferase</fullName>
    </submittedName>
</protein>
<evidence type="ECO:0000259" key="1">
    <source>
        <dbReference type="PROSITE" id="PS51186"/>
    </source>
</evidence>
<name>A0A0J1L9T9_NIACI</name>
<dbReference type="Gene3D" id="3.40.630.30">
    <property type="match status" value="1"/>
</dbReference>
<dbReference type="EMBL" id="LDPH01000014">
    <property type="protein sequence ID" value="KLV25690.1"/>
    <property type="molecule type" value="Genomic_DNA"/>
</dbReference>
<evidence type="ECO:0000313" key="2">
    <source>
        <dbReference type="EMBL" id="KLV25690.1"/>
    </source>
</evidence>
<dbReference type="Pfam" id="PF00583">
    <property type="entry name" value="Acetyltransf_1"/>
    <property type="match status" value="1"/>
</dbReference>
<proteinExistence type="predicted"/>
<reference evidence="2 3" key="1">
    <citation type="submission" date="2015-05" db="EMBL/GenBank/DDBJ databases">
        <title>Whole genome sequence and identification of bacterial endophytes from Costus igneus.</title>
        <authorList>
            <person name="Lee Y.P."/>
            <person name="Gan H.M."/>
            <person name="Eng W."/>
            <person name="Wheatley M.S."/>
            <person name="Caraballo A."/>
            <person name="Polter S."/>
            <person name="Savka M.A."/>
            <person name="Hudson A.O."/>
        </authorList>
    </citation>
    <scope>NUCLEOTIDE SEQUENCE [LARGE SCALE GENOMIC DNA]</scope>
    <source>
        <strain evidence="2 3">RIT379</strain>
    </source>
</reference>
<dbReference type="OrthoDB" id="5292888at2"/>
<dbReference type="Proteomes" id="UP000036045">
    <property type="component" value="Unassembled WGS sequence"/>
</dbReference>
<dbReference type="AlphaFoldDB" id="A0A0J1L9T9"/>
<feature type="domain" description="N-acetyltransferase" evidence="1">
    <location>
        <begin position="1"/>
        <end position="163"/>
    </location>
</feature>
<dbReference type="PROSITE" id="PS51186">
    <property type="entry name" value="GNAT"/>
    <property type="match status" value="1"/>
</dbReference>
<dbReference type="PANTHER" id="PTHR43617:SF30">
    <property type="entry name" value="HISTONE ACETYLTRANSFERASE"/>
    <property type="match status" value="1"/>
</dbReference>
<dbReference type="PATRIC" id="fig|1397.4.peg.1187"/>
<dbReference type="GeneID" id="56348491"/>
<comment type="caution">
    <text evidence="2">The sequence shown here is derived from an EMBL/GenBank/DDBJ whole genome shotgun (WGS) entry which is preliminary data.</text>
</comment>
<dbReference type="InterPro" id="IPR016181">
    <property type="entry name" value="Acyl_CoA_acyltransferase"/>
</dbReference>
<keyword evidence="3" id="KW-1185">Reference proteome</keyword>
<dbReference type="CDD" id="cd04301">
    <property type="entry name" value="NAT_SF"/>
    <property type="match status" value="1"/>
</dbReference>